<dbReference type="eggNOG" id="KOG2087">
    <property type="taxonomic scope" value="Eukaryota"/>
</dbReference>
<dbReference type="GO" id="GO:0005886">
    <property type="term" value="C:plasma membrane"/>
    <property type="evidence" value="ECO:0007669"/>
    <property type="project" value="EnsemblMetazoa"/>
</dbReference>
<reference evidence="1 2" key="1">
    <citation type="journal article" date="2007" name="Nature">
        <title>Evolution of genes and genomes on the Drosophila phylogeny.</title>
        <authorList>
            <consortium name="Drosophila 12 Genomes Consortium"/>
            <person name="Clark A.G."/>
            <person name="Eisen M.B."/>
            <person name="Smith D.R."/>
            <person name="Bergman C.M."/>
            <person name="Oliver B."/>
            <person name="Markow T.A."/>
            <person name="Kaufman T.C."/>
            <person name="Kellis M."/>
            <person name="Gelbart W."/>
            <person name="Iyer V.N."/>
            <person name="Pollard D.A."/>
            <person name="Sackton T.B."/>
            <person name="Larracuente A.M."/>
            <person name="Singh N.D."/>
            <person name="Abad J.P."/>
            <person name="Abt D.N."/>
            <person name="Adryan B."/>
            <person name="Aguade M."/>
            <person name="Akashi H."/>
            <person name="Anderson W.W."/>
            <person name="Aquadro C.F."/>
            <person name="Ardell D.H."/>
            <person name="Arguello R."/>
            <person name="Artieri C.G."/>
            <person name="Barbash D.A."/>
            <person name="Barker D."/>
            <person name="Barsanti P."/>
            <person name="Batterham P."/>
            <person name="Batzoglou S."/>
            <person name="Begun D."/>
            <person name="Bhutkar A."/>
            <person name="Blanco E."/>
            <person name="Bosak S.A."/>
            <person name="Bradley R.K."/>
            <person name="Brand A.D."/>
            <person name="Brent M.R."/>
            <person name="Brooks A.N."/>
            <person name="Brown R.H."/>
            <person name="Butlin R.K."/>
            <person name="Caggese C."/>
            <person name="Calvi B.R."/>
            <person name="Bernardo de Carvalho A."/>
            <person name="Caspi A."/>
            <person name="Castrezana S."/>
            <person name="Celniker S.E."/>
            <person name="Chang J.L."/>
            <person name="Chapple C."/>
            <person name="Chatterji S."/>
            <person name="Chinwalla A."/>
            <person name="Civetta A."/>
            <person name="Clifton S.W."/>
            <person name="Comeron J.M."/>
            <person name="Costello J.C."/>
            <person name="Coyne J.A."/>
            <person name="Daub J."/>
            <person name="David R.G."/>
            <person name="Delcher A.L."/>
            <person name="Delehaunty K."/>
            <person name="Do C.B."/>
            <person name="Ebling H."/>
            <person name="Edwards K."/>
            <person name="Eickbush T."/>
            <person name="Evans J.D."/>
            <person name="Filipski A."/>
            <person name="Findeiss S."/>
            <person name="Freyhult E."/>
            <person name="Fulton L."/>
            <person name="Fulton R."/>
            <person name="Garcia A.C."/>
            <person name="Gardiner A."/>
            <person name="Garfield D.A."/>
            <person name="Garvin B.E."/>
            <person name="Gibson G."/>
            <person name="Gilbert D."/>
            <person name="Gnerre S."/>
            <person name="Godfrey J."/>
            <person name="Good R."/>
            <person name="Gotea V."/>
            <person name="Gravely B."/>
            <person name="Greenberg A.J."/>
            <person name="Griffiths-Jones S."/>
            <person name="Gross S."/>
            <person name="Guigo R."/>
            <person name="Gustafson E.A."/>
            <person name="Haerty W."/>
            <person name="Hahn M.W."/>
            <person name="Halligan D.L."/>
            <person name="Halpern A.L."/>
            <person name="Halter G.M."/>
            <person name="Han M.V."/>
            <person name="Heger A."/>
            <person name="Hillier L."/>
            <person name="Hinrichs A.S."/>
            <person name="Holmes I."/>
            <person name="Hoskins R.A."/>
            <person name="Hubisz M.J."/>
            <person name="Hultmark D."/>
            <person name="Huntley M.A."/>
            <person name="Jaffe D.B."/>
            <person name="Jagadeeshan S."/>
            <person name="Jeck W.R."/>
            <person name="Johnson J."/>
            <person name="Jones C.D."/>
            <person name="Jordan W.C."/>
            <person name="Karpen G.H."/>
            <person name="Kataoka E."/>
            <person name="Keightley P.D."/>
            <person name="Kheradpour P."/>
            <person name="Kirkness E.F."/>
            <person name="Koerich L.B."/>
            <person name="Kristiansen K."/>
            <person name="Kudrna D."/>
            <person name="Kulathinal R.J."/>
            <person name="Kumar S."/>
            <person name="Kwok R."/>
            <person name="Lander E."/>
            <person name="Langley C.H."/>
            <person name="Lapoint R."/>
            <person name="Lazzaro B.P."/>
            <person name="Lee S.J."/>
            <person name="Levesque L."/>
            <person name="Li R."/>
            <person name="Lin C.F."/>
            <person name="Lin M.F."/>
            <person name="Lindblad-Toh K."/>
            <person name="Llopart A."/>
            <person name="Long M."/>
            <person name="Low L."/>
            <person name="Lozovsky E."/>
            <person name="Lu J."/>
            <person name="Luo M."/>
            <person name="Machado C.A."/>
            <person name="Makalowski W."/>
            <person name="Marzo M."/>
            <person name="Matsuda M."/>
            <person name="Matzkin L."/>
            <person name="McAllister B."/>
            <person name="McBride C.S."/>
            <person name="McKernan B."/>
            <person name="McKernan K."/>
            <person name="Mendez-Lago M."/>
            <person name="Minx P."/>
            <person name="Mollenhauer M.U."/>
            <person name="Montooth K."/>
            <person name="Mount S.M."/>
            <person name="Mu X."/>
            <person name="Myers E."/>
            <person name="Negre B."/>
            <person name="Newfeld S."/>
            <person name="Nielsen R."/>
            <person name="Noor M.A."/>
            <person name="O'Grady P."/>
            <person name="Pachter L."/>
            <person name="Papaceit M."/>
            <person name="Parisi M.J."/>
            <person name="Parisi M."/>
            <person name="Parts L."/>
            <person name="Pedersen J.S."/>
            <person name="Pesole G."/>
            <person name="Phillippy A.M."/>
            <person name="Ponting C.P."/>
            <person name="Pop M."/>
            <person name="Porcelli D."/>
            <person name="Powell J.R."/>
            <person name="Prohaska S."/>
            <person name="Pruitt K."/>
            <person name="Puig M."/>
            <person name="Quesneville H."/>
            <person name="Ram K.R."/>
            <person name="Rand D."/>
            <person name="Rasmussen M.D."/>
            <person name="Reed L.K."/>
            <person name="Reenan R."/>
            <person name="Reily A."/>
            <person name="Remington K.A."/>
            <person name="Rieger T.T."/>
            <person name="Ritchie M.G."/>
            <person name="Robin C."/>
            <person name="Rogers Y.H."/>
            <person name="Rohde C."/>
            <person name="Rozas J."/>
            <person name="Rubenfield M.J."/>
            <person name="Ruiz A."/>
            <person name="Russo S."/>
            <person name="Salzberg S.L."/>
            <person name="Sanchez-Gracia A."/>
            <person name="Saranga D.J."/>
            <person name="Sato H."/>
            <person name="Schaeffer S.W."/>
            <person name="Schatz M.C."/>
            <person name="Schlenke T."/>
            <person name="Schwartz R."/>
            <person name="Segarra C."/>
            <person name="Singh R.S."/>
            <person name="Sirot L."/>
            <person name="Sirota M."/>
            <person name="Sisneros N.B."/>
            <person name="Smith C.D."/>
            <person name="Smith T.F."/>
            <person name="Spieth J."/>
            <person name="Stage D.E."/>
            <person name="Stark A."/>
            <person name="Stephan W."/>
            <person name="Strausberg R.L."/>
            <person name="Strempel S."/>
            <person name="Sturgill D."/>
            <person name="Sutton G."/>
            <person name="Sutton G.G."/>
            <person name="Tao W."/>
            <person name="Teichmann S."/>
            <person name="Tobari Y.N."/>
            <person name="Tomimura Y."/>
            <person name="Tsolas J.M."/>
            <person name="Valente V.L."/>
            <person name="Venter E."/>
            <person name="Venter J.C."/>
            <person name="Vicario S."/>
            <person name="Vieira F.G."/>
            <person name="Vilella A.J."/>
            <person name="Villasante A."/>
            <person name="Walenz B."/>
            <person name="Wang J."/>
            <person name="Wasserman M."/>
            <person name="Watts T."/>
            <person name="Wilson D."/>
            <person name="Wilson R.K."/>
            <person name="Wing R.A."/>
            <person name="Wolfner M.F."/>
            <person name="Wong A."/>
            <person name="Wong G.K."/>
            <person name="Wu C.I."/>
            <person name="Wu G."/>
            <person name="Yamamoto D."/>
            <person name="Yang H.P."/>
            <person name="Yang S.P."/>
            <person name="Yorke J.A."/>
            <person name="Yoshida K."/>
            <person name="Zdobnov E."/>
            <person name="Zhang P."/>
            <person name="Zhang Y."/>
            <person name="Zimin A.V."/>
            <person name="Baldwin J."/>
            <person name="Abdouelleil A."/>
            <person name="Abdulkadir J."/>
            <person name="Abebe A."/>
            <person name="Abera B."/>
            <person name="Abreu J."/>
            <person name="Acer S.C."/>
            <person name="Aftuck L."/>
            <person name="Alexander A."/>
            <person name="An P."/>
            <person name="Anderson E."/>
            <person name="Anderson S."/>
            <person name="Arachi H."/>
            <person name="Azer M."/>
            <person name="Bachantsang P."/>
            <person name="Barry A."/>
            <person name="Bayul T."/>
            <person name="Berlin A."/>
            <person name="Bessette D."/>
            <person name="Bloom T."/>
            <person name="Blye J."/>
            <person name="Boguslavskiy L."/>
            <person name="Bonnet C."/>
            <person name="Boukhgalter B."/>
            <person name="Bourzgui I."/>
            <person name="Brown A."/>
            <person name="Cahill P."/>
            <person name="Channer S."/>
            <person name="Cheshatsang Y."/>
            <person name="Chuda L."/>
            <person name="Citroen M."/>
            <person name="Collymore A."/>
            <person name="Cooke P."/>
            <person name="Costello M."/>
            <person name="D'Aco K."/>
            <person name="Daza R."/>
            <person name="De Haan G."/>
            <person name="DeGray S."/>
            <person name="DeMaso C."/>
            <person name="Dhargay N."/>
            <person name="Dooley K."/>
            <person name="Dooley E."/>
            <person name="Doricent M."/>
            <person name="Dorje P."/>
            <person name="Dorjee K."/>
            <person name="Dupes A."/>
            <person name="Elong R."/>
            <person name="Falk J."/>
            <person name="Farina A."/>
            <person name="Faro S."/>
            <person name="Ferguson D."/>
            <person name="Fisher S."/>
            <person name="Foley C.D."/>
            <person name="Franke A."/>
            <person name="Friedrich D."/>
            <person name="Gadbois L."/>
            <person name="Gearin G."/>
            <person name="Gearin C.R."/>
            <person name="Giannoukos G."/>
            <person name="Goode T."/>
            <person name="Graham J."/>
            <person name="Grandbois E."/>
            <person name="Grewal S."/>
            <person name="Gyaltsen K."/>
            <person name="Hafez N."/>
            <person name="Hagos B."/>
            <person name="Hall J."/>
            <person name="Henson C."/>
            <person name="Hollinger A."/>
            <person name="Honan T."/>
            <person name="Huard M.D."/>
            <person name="Hughes L."/>
            <person name="Hurhula B."/>
            <person name="Husby M.E."/>
            <person name="Kamat A."/>
            <person name="Kanga B."/>
            <person name="Kashin S."/>
            <person name="Khazanovich D."/>
            <person name="Kisner P."/>
            <person name="Lance K."/>
            <person name="Lara M."/>
            <person name="Lee W."/>
            <person name="Lennon N."/>
            <person name="Letendre F."/>
            <person name="LeVine R."/>
            <person name="Lipovsky A."/>
            <person name="Liu X."/>
            <person name="Liu J."/>
            <person name="Liu S."/>
            <person name="Lokyitsang T."/>
            <person name="Lokyitsang Y."/>
            <person name="Lubonja R."/>
            <person name="Lui A."/>
            <person name="MacDonald P."/>
            <person name="Magnisalis V."/>
            <person name="Maru K."/>
            <person name="Matthews C."/>
            <person name="McCusker W."/>
            <person name="McDonough S."/>
            <person name="Mehta T."/>
            <person name="Meldrim J."/>
            <person name="Meneus L."/>
            <person name="Mihai O."/>
            <person name="Mihalev A."/>
            <person name="Mihova T."/>
            <person name="Mittelman R."/>
            <person name="Mlenga V."/>
            <person name="Montmayeur A."/>
            <person name="Mulrain L."/>
            <person name="Navidi A."/>
            <person name="Naylor J."/>
            <person name="Negash T."/>
            <person name="Nguyen T."/>
            <person name="Nguyen N."/>
            <person name="Nicol R."/>
            <person name="Norbu C."/>
            <person name="Norbu N."/>
            <person name="Novod N."/>
            <person name="O'Neill B."/>
            <person name="Osman S."/>
            <person name="Markiewicz E."/>
            <person name="Oyono O.L."/>
            <person name="Patti C."/>
            <person name="Phunkhang P."/>
            <person name="Pierre F."/>
            <person name="Priest M."/>
            <person name="Raghuraman S."/>
            <person name="Rege F."/>
            <person name="Reyes R."/>
            <person name="Rise C."/>
            <person name="Rogov P."/>
            <person name="Ross K."/>
            <person name="Ryan E."/>
            <person name="Settipalli S."/>
            <person name="Shea T."/>
            <person name="Sherpa N."/>
            <person name="Shi L."/>
            <person name="Shih D."/>
            <person name="Sparrow T."/>
            <person name="Spaulding J."/>
            <person name="Stalker J."/>
            <person name="Stange-Thomann N."/>
            <person name="Stavropoulos S."/>
            <person name="Stone C."/>
            <person name="Strader C."/>
            <person name="Tesfaye S."/>
            <person name="Thomson T."/>
            <person name="Thoulutsang Y."/>
            <person name="Thoulutsang D."/>
            <person name="Topham K."/>
            <person name="Topping I."/>
            <person name="Tsamla T."/>
            <person name="Vassiliev H."/>
            <person name="Vo A."/>
            <person name="Wangchuk T."/>
            <person name="Wangdi T."/>
            <person name="Weiand M."/>
            <person name="Wilkinson J."/>
            <person name="Wilson A."/>
            <person name="Yadav S."/>
            <person name="Young G."/>
            <person name="Yu Q."/>
            <person name="Zembek L."/>
            <person name="Zhong D."/>
            <person name="Zimmer A."/>
            <person name="Zwirko Z."/>
            <person name="Jaffe D.B."/>
            <person name="Alvarez P."/>
            <person name="Brockman W."/>
            <person name="Butler J."/>
            <person name="Chin C."/>
            <person name="Gnerre S."/>
            <person name="Grabherr M."/>
            <person name="Kleber M."/>
            <person name="Mauceli E."/>
            <person name="MacCallum I."/>
        </authorList>
    </citation>
    <scope>NUCLEOTIDE SEQUENCE [LARGE SCALE GENOMIC DNA]</scope>
    <source>
        <strain evidence="2">Tai18E2 / Tucson 14021-0261.01</strain>
    </source>
</reference>
<protein>
    <submittedName>
        <fullName evidence="1">Uncharacterized protein</fullName>
    </submittedName>
</protein>
<dbReference type="EMBL" id="CH893688">
    <property type="protein sequence ID" value="EDX00344.2"/>
    <property type="molecule type" value="Genomic_DNA"/>
</dbReference>
<dbReference type="GO" id="GO:0016500">
    <property type="term" value="F:protein-hormone receptor activity"/>
    <property type="evidence" value="ECO:0007669"/>
    <property type="project" value="EnsemblMetazoa"/>
</dbReference>
<name>B4IVR8_DROYA</name>
<evidence type="ECO:0000313" key="2">
    <source>
        <dbReference type="Proteomes" id="UP000002282"/>
    </source>
</evidence>
<sequence>MEKHPSLSQRREPTKTTCRTKKGLMCLSLEFQFRLLLHHLLLTSLSGRHCVYATSALGGGGALSASNCHDIHHGFDVYPNPTTLLLGQSTDTPLAEAVPPSAWKCCCWNASNQVEEVECRCEGDGLNRVPQTLKLPIQRLTIASAGLPRLRHTGLKVYGPTLLDV</sequence>
<dbReference type="KEGG" id="dya:Dyak_GE15006"/>
<reference evidence="1 2" key="2">
    <citation type="journal article" date="2007" name="PLoS Biol.">
        <title>Principles of genome evolution in the Drosophila melanogaster species group.</title>
        <authorList>
            <person name="Ranz J.M."/>
            <person name="Maurin D."/>
            <person name="Chan Y.S."/>
            <person name="von Grotthuss M."/>
            <person name="Hillier L.W."/>
            <person name="Roote J."/>
            <person name="Ashburner M."/>
            <person name="Bergman C.M."/>
        </authorList>
    </citation>
    <scope>NUCLEOTIDE SEQUENCE [LARGE SCALE GENOMIC DNA]</scope>
    <source>
        <strain evidence="2">Tai18E2 / Tucson 14021-0261.01</strain>
    </source>
</reference>
<dbReference type="Proteomes" id="UP000002282">
    <property type="component" value="Unassembled WGS sequence"/>
</dbReference>
<dbReference type="HOGENOM" id="CLU_1490572_0_0_1"/>
<dbReference type="GO" id="GO:0042562">
    <property type="term" value="F:hormone binding"/>
    <property type="evidence" value="ECO:0007669"/>
    <property type="project" value="EnsemblMetazoa"/>
</dbReference>
<gene>
    <name evidence="1" type="primary">Dyak\GE15006</name>
    <name evidence="1" type="synonym">dyak_GLEANR_16034</name>
    <name evidence="1" type="synonym">GE15006</name>
    <name evidence="1" type="ORF">Dyak_GE15006</name>
</gene>
<feature type="non-terminal residue" evidence="1">
    <location>
        <position position="165"/>
    </location>
</feature>
<dbReference type="OrthoDB" id="5981530at2759"/>
<dbReference type="GO" id="GO:0004930">
    <property type="term" value="F:G protein-coupled receptor activity"/>
    <property type="evidence" value="ECO:0007669"/>
    <property type="project" value="EnsemblMetazoa"/>
</dbReference>
<evidence type="ECO:0000313" key="1">
    <source>
        <dbReference type="EMBL" id="EDX00344.2"/>
    </source>
</evidence>
<proteinExistence type="predicted"/>
<organism evidence="1 2">
    <name type="scientific">Drosophila yakuba</name>
    <name type="common">Fruit fly</name>
    <dbReference type="NCBI Taxonomy" id="7245"/>
    <lineage>
        <taxon>Eukaryota</taxon>
        <taxon>Metazoa</taxon>
        <taxon>Ecdysozoa</taxon>
        <taxon>Arthropoda</taxon>
        <taxon>Hexapoda</taxon>
        <taxon>Insecta</taxon>
        <taxon>Pterygota</taxon>
        <taxon>Neoptera</taxon>
        <taxon>Endopterygota</taxon>
        <taxon>Diptera</taxon>
        <taxon>Brachycera</taxon>
        <taxon>Muscomorpha</taxon>
        <taxon>Ephydroidea</taxon>
        <taxon>Drosophilidae</taxon>
        <taxon>Drosophila</taxon>
        <taxon>Sophophora</taxon>
    </lineage>
</organism>
<dbReference type="AlphaFoldDB" id="B4IVR8"/>
<accession>B4IVR8</accession>
<dbReference type="GO" id="GO:0007189">
    <property type="term" value="P:adenylate cyclase-activating G protein-coupled receptor signaling pathway"/>
    <property type="evidence" value="ECO:0007669"/>
    <property type="project" value="EnsemblMetazoa"/>
</dbReference>
<keyword evidence="2" id="KW-1185">Reference proteome</keyword>